<keyword evidence="3" id="KW-0804">Transcription</keyword>
<dbReference type="PROSITE" id="PS50949">
    <property type="entry name" value="HTH_GNTR"/>
    <property type="match status" value="2"/>
</dbReference>
<evidence type="ECO:0000256" key="3">
    <source>
        <dbReference type="ARBA" id="ARBA00023163"/>
    </source>
</evidence>
<organism evidence="5 6">
    <name type="scientific">Microtetraspora glauca</name>
    <dbReference type="NCBI Taxonomy" id="1996"/>
    <lineage>
        <taxon>Bacteria</taxon>
        <taxon>Bacillati</taxon>
        <taxon>Actinomycetota</taxon>
        <taxon>Actinomycetes</taxon>
        <taxon>Streptosporangiales</taxon>
        <taxon>Streptosporangiaceae</taxon>
        <taxon>Microtetraspora</taxon>
    </lineage>
</organism>
<feature type="domain" description="HTH gntR-type" evidence="4">
    <location>
        <begin position="87"/>
        <end position="155"/>
    </location>
</feature>
<protein>
    <submittedName>
        <fullName evidence="5">GntR family transcriptional regulator</fullName>
    </submittedName>
</protein>
<dbReference type="Pfam" id="PF00392">
    <property type="entry name" value="GntR"/>
    <property type="match status" value="2"/>
</dbReference>
<keyword evidence="1" id="KW-0805">Transcription regulation</keyword>
<dbReference type="InterPro" id="IPR050679">
    <property type="entry name" value="Bact_HTH_transcr_reg"/>
</dbReference>
<dbReference type="InterPro" id="IPR000524">
    <property type="entry name" value="Tscrpt_reg_HTH_GntR"/>
</dbReference>
<evidence type="ECO:0000256" key="2">
    <source>
        <dbReference type="ARBA" id="ARBA00023125"/>
    </source>
</evidence>
<keyword evidence="2" id="KW-0238">DNA-binding</keyword>
<dbReference type="SMART" id="SM00345">
    <property type="entry name" value="HTH_GNTR"/>
    <property type="match status" value="2"/>
</dbReference>
<dbReference type="CDD" id="cd07377">
    <property type="entry name" value="WHTH_GntR"/>
    <property type="match status" value="2"/>
</dbReference>
<accession>A0ABV3GA80</accession>
<evidence type="ECO:0000259" key="4">
    <source>
        <dbReference type="PROSITE" id="PS50949"/>
    </source>
</evidence>
<dbReference type="EMBL" id="JBFALK010000003">
    <property type="protein sequence ID" value="MEV0968540.1"/>
    <property type="molecule type" value="Genomic_DNA"/>
</dbReference>
<proteinExistence type="predicted"/>
<dbReference type="Gene3D" id="1.10.10.10">
    <property type="entry name" value="Winged helix-like DNA-binding domain superfamily/Winged helix DNA-binding domain"/>
    <property type="match status" value="2"/>
</dbReference>
<dbReference type="Proteomes" id="UP001551675">
    <property type="component" value="Unassembled WGS sequence"/>
</dbReference>
<sequence>MLDHGSSTPVYAQLAALLRAQIKSGELAPGQAIPSEPEMVRQYGIARTTARRAIGALKDEQLVYTLPGEGTFVGSSPEAAPREPANLPPYRRVAADLVERIRAGRWQPERPLPSEQHLMQEYGVAKETVRRAVALLREQGWVYTVARRGSYVSPVDHWPAEG</sequence>
<dbReference type="SUPFAM" id="SSF46785">
    <property type="entry name" value="Winged helix' DNA-binding domain"/>
    <property type="match status" value="2"/>
</dbReference>
<gene>
    <name evidence="5" type="ORF">AB0I59_07890</name>
</gene>
<dbReference type="PANTHER" id="PTHR44846">
    <property type="entry name" value="MANNOSYL-D-GLYCERATE TRANSPORT/METABOLISM SYSTEM REPRESSOR MNGR-RELATED"/>
    <property type="match status" value="1"/>
</dbReference>
<dbReference type="InterPro" id="IPR036388">
    <property type="entry name" value="WH-like_DNA-bd_sf"/>
</dbReference>
<feature type="domain" description="HTH gntR-type" evidence="4">
    <location>
        <begin position="8"/>
        <end position="76"/>
    </location>
</feature>
<dbReference type="PANTHER" id="PTHR44846:SF1">
    <property type="entry name" value="MANNOSYL-D-GLYCERATE TRANSPORT_METABOLISM SYSTEM REPRESSOR MNGR-RELATED"/>
    <property type="match status" value="1"/>
</dbReference>
<keyword evidence="6" id="KW-1185">Reference proteome</keyword>
<evidence type="ECO:0000313" key="6">
    <source>
        <dbReference type="Proteomes" id="UP001551675"/>
    </source>
</evidence>
<comment type="caution">
    <text evidence="5">The sequence shown here is derived from an EMBL/GenBank/DDBJ whole genome shotgun (WGS) entry which is preliminary data.</text>
</comment>
<evidence type="ECO:0000256" key="1">
    <source>
        <dbReference type="ARBA" id="ARBA00023015"/>
    </source>
</evidence>
<reference evidence="5 6" key="1">
    <citation type="submission" date="2024-06" db="EMBL/GenBank/DDBJ databases">
        <title>The Natural Products Discovery Center: Release of the First 8490 Sequenced Strains for Exploring Actinobacteria Biosynthetic Diversity.</title>
        <authorList>
            <person name="Kalkreuter E."/>
            <person name="Kautsar S.A."/>
            <person name="Yang D."/>
            <person name="Bader C.D."/>
            <person name="Teijaro C.N."/>
            <person name="Fluegel L."/>
            <person name="Davis C.M."/>
            <person name="Simpson J.R."/>
            <person name="Lauterbach L."/>
            <person name="Steele A.D."/>
            <person name="Gui C."/>
            <person name="Meng S."/>
            <person name="Li G."/>
            <person name="Viehrig K."/>
            <person name="Ye F."/>
            <person name="Su P."/>
            <person name="Kiefer A.F."/>
            <person name="Nichols A."/>
            <person name="Cepeda A.J."/>
            <person name="Yan W."/>
            <person name="Fan B."/>
            <person name="Jiang Y."/>
            <person name="Adhikari A."/>
            <person name="Zheng C.-J."/>
            <person name="Schuster L."/>
            <person name="Cowan T.M."/>
            <person name="Smanski M.J."/>
            <person name="Chevrette M.G."/>
            <person name="De Carvalho L.P.S."/>
            <person name="Shen B."/>
        </authorList>
    </citation>
    <scope>NUCLEOTIDE SEQUENCE [LARGE SCALE GENOMIC DNA]</scope>
    <source>
        <strain evidence="5 6">NPDC050100</strain>
    </source>
</reference>
<dbReference type="PRINTS" id="PR00035">
    <property type="entry name" value="HTHGNTR"/>
</dbReference>
<dbReference type="RefSeq" id="WP_358131331.1">
    <property type="nucleotide sequence ID" value="NZ_JBFALK010000003.1"/>
</dbReference>
<name>A0ABV3GA80_MICGL</name>
<evidence type="ECO:0000313" key="5">
    <source>
        <dbReference type="EMBL" id="MEV0968540.1"/>
    </source>
</evidence>
<dbReference type="InterPro" id="IPR036390">
    <property type="entry name" value="WH_DNA-bd_sf"/>
</dbReference>